<feature type="chain" id="PRO_5036963146" evidence="1">
    <location>
        <begin position="22"/>
        <end position="127"/>
    </location>
</feature>
<dbReference type="AlphaFoldDB" id="A0A975PGR6"/>
<reference evidence="2" key="1">
    <citation type="submission" date="2021-04" db="EMBL/GenBank/DDBJ databases">
        <title>Luteolibacter sp. 32A isolated from the skin of an Anderson's salamander (Ambystoma andersonii).</title>
        <authorList>
            <person name="Spergser J."/>
            <person name="Busse H.-J."/>
        </authorList>
    </citation>
    <scope>NUCLEOTIDE SEQUENCE</scope>
    <source>
        <strain evidence="2">32A</strain>
    </source>
</reference>
<dbReference type="KEGG" id="lamb:KBB96_08945"/>
<organism evidence="2 3">
    <name type="scientific">Luteolibacter ambystomatis</name>
    <dbReference type="NCBI Taxonomy" id="2824561"/>
    <lineage>
        <taxon>Bacteria</taxon>
        <taxon>Pseudomonadati</taxon>
        <taxon>Verrucomicrobiota</taxon>
        <taxon>Verrucomicrobiia</taxon>
        <taxon>Verrucomicrobiales</taxon>
        <taxon>Verrucomicrobiaceae</taxon>
        <taxon>Luteolibacter</taxon>
    </lineage>
</organism>
<proteinExistence type="predicted"/>
<sequence length="127" mass="13971">MARILCFIVVIFGLVAAAAWAGPPSNELDPKVAARLIGLRGNLQPAQIEIGYIVDGSSSKDGFEAAYVRRVAAIHPVLEGGAWVRRVVYYDLFWNDSLGWFMSQNRTERGGDAIYRWSERGGATVVK</sequence>
<gene>
    <name evidence="2" type="ORF">KBB96_08945</name>
</gene>
<dbReference type="EMBL" id="CP073100">
    <property type="protein sequence ID" value="QUE53004.1"/>
    <property type="molecule type" value="Genomic_DNA"/>
</dbReference>
<keyword evidence="1" id="KW-0732">Signal</keyword>
<evidence type="ECO:0000313" key="2">
    <source>
        <dbReference type="EMBL" id="QUE53004.1"/>
    </source>
</evidence>
<protein>
    <submittedName>
        <fullName evidence="2">Uncharacterized protein</fullName>
    </submittedName>
</protein>
<keyword evidence="3" id="KW-1185">Reference proteome</keyword>
<name>A0A975PGR6_9BACT</name>
<evidence type="ECO:0000256" key="1">
    <source>
        <dbReference type="SAM" id="SignalP"/>
    </source>
</evidence>
<dbReference type="RefSeq" id="WP_211634348.1">
    <property type="nucleotide sequence ID" value="NZ_CP073100.1"/>
</dbReference>
<evidence type="ECO:0000313" key="3">
    <source>
        <dbReference type="Proteomes" id="UP000676169"/>
    </source>
</evidence>
<feature type="signal peptide" evidence="1">
    <location>
        <begin position="1"/>
        <end position="21"/>
    </location>
</feature>
<dbReference type="Proteomes" id="UP000676169">
    <property type="component" value="Chromosome"/>
</dbReference>
<accession>A0A975PGR6</accession>